<evidence type="ECO:0000256" key="8">
    <source>
        <dbReference type="RuleBase" id="RU003930"/>
    </source>
</evidence>
<keyword evidence="5 7" id="KW-0689">Ribosomal protein</keyword>
<dbReference type="Pfam" id="PF00673">
    <property type="entry name" value="Ribosomal_L5_C"/>
    <property type="match status" value="1"/>
</dbReference>
<comment type="similarity">
    <text evidence="1 7 8">Belongs to the universal ribosomal protein uL5 family.</text>
</comment>
<dbReference type="Gene3D" id="3.30.1440.10">
    <property type="match status" value="1"/>
</dbReference>
<evidence type="ECO:0000313" key="12">
    <source>
        <dbReference type="Proteomes" id="UP000608579"/>
    </source>
</evidence>
<evidence type="ECO:0000256" key="4">
    <source>
        <dbReference type="ARBA" id="ARBA00022884"/>
    </source>
</evidence>
<dbReference type="GO" id="GO:0019843">
    <property type="term" value="F:rRNA binding"/>
    <property type="evidence" value="ECO:0007669"/>
    <property type="project" value="UniProtKB-UniRule"/>
</dbReference>
<dbReference type="GO" id="GO:0005840">
    <property type="term" value="C:ribosome"/>
    <property type="evidence" value="ECO:0007669"/>
    <property type="project" value="UniProtKB-KW"/>
</dbReference>
<protein>
    <recommendedName>
        <fullName evidence="7">Large ribosomal subunit protein uL5</fullName>
    </recommendedName>
</protein>
<evidence type="ECO:0000256" key="6">
    <source>
        <dbReference type="ARBA" id="ARBA00023274"/>
    </source>
</evidence>
<dbReference type="InterPro" id="IPR002132">
    <property type="entry name" value="Ribosomal_uL5"/>
</dbReference>
<evidence type="ECO:0000256" key="3">
    <source>
        <dbReference type="ARBA" id="ARBA00022730"/>
    </source>
</evidence>
<evidence type="ECO:0000256" key="2">
    <source>
        <dbReference type="ARBA" id="ARBA00022555"/>
    </source>
</evidence>
<dbReference type="InterPro" id="IPR057266">
    <property type="entry name" value="Ribosomal_uL5_euk/arc-type"/>
</dbReference>
<name>A0A833EA36_CALS0</name>
<feature type="domain" description="Large ribosomal subunit protein uL5 C-terminal" evidence="10">
    <location>
        <begin position="71"/>
        <end position="170"/>
    </location>
</feature>
<keyword evidence="4 7" id="KW-0694">RNA-binding</keyword>
<comment type="function">
    <text evidence="7">This is 1 of the proteins that bind and probably mediate the attachment of the 5S RNA into the large ribosomal subunit, where it forms part of the central protuberance. In the 70S ribosome it contacts protein S13 of the 30S subunit (bridge B1b), connecting the 2 subunits; this bridge is implicated in subunit movement. May contact the P site tRNA; the 5S rRNA and some of its associated proteins might help stabilize positioning of ribosome-bound tRNAs.</text>
</comment>
<dbReference type="SUPFAM" id="SSF55282">
    <property type="entry name" value="RL5-like"/>
    <property type="match status" value="1"/>
</dbReference>
<dbReference type="PANTHER" id="PTHR11994">
    <property type="entry name" value="60S RIBOSOMAL PROTEIN L11-RELATED"/>
    <property type="match status" value="1"/>
</dbReference>
<feature type="domain" description="Large ribosomal subunit protein uL5 N-terminal" evidence="9">
    <location>
        <begin position="14"/>
        <end position="66"/>
    </location>
</feature>
<dbReference type="InterPro" id="IPR031309">
    <property type="entry name" value="Ribosomal_uL5_C"/>
</dbReference>
<dbReference type="Proteomes" id="UP000608579">
    <property type="component" value="Unassembled WGS sequence"/>
</dbReference>
<evidence type="ECO:0000259" key="10">
    <source>
        <dbReference type="Pfam" id="PF00673"/>
    </source>
</evidence>
<gene>
    <name evidence="7" type="primary">rpl5</name>
    <name evidence="11" type="ORF">EYH45_05965</name>
</gene>
<comment type="subunit">
    <text evidence="7">Part of the 50S ribosomal subunit; contacts the 5S rRNA and probably tRNA. Forms a bridge to the 30S subunit in the 70S ribosome.</text>
</comment>
<dbReference type="GO" id="GO:1990904">
    <property type="term" value="C:ribonucleoprotein complex"/>
    <property type="evidence" value="ECO:0007669"/>
    <property type="project" value="UniProtKB-KW"/>
</dbReference>
<dbReference type="HAMAP" id="MF_01333_A">
    <property type="entry name" value="Ribosomal_uL5_A"/>
    <property type="match status" value="1"/>
</dbReference>
<dbReference type="NCBIfam" id="NF003258">
    <property type="entry name" value="PRK04219.1"/>
    <property type="match status" value="1"/>
</dbReference>
<dbReference type="InterPro" id="IPR022804">
    <property type="entry name" value="Ribosomal_uL5_arc"/>
</dbReference>
<evidence type="ECO:0000259" key="9">
    <source>
        <dbReference type="Pfam" id="PF00281"/>
    </source>
</evidence>
<dbReference type="GO" id="GO:0006412">
    <property type="term" value="P:translation"/>
    <property type="evidence" value="ECO:0007669"/>
    <property type="project" value="UniProtKB-UniRule"/>
</dbReference>
<keyword evidence="3 7" id="KW-0699">rRNA-binding</keyword>
<dbReference type="AlphaFoldDB" id="A0A833EA36"/>
<comment type="caution">
    <text evidence="11">The sequence shown here is derived from an EMBL/GenBank/DDBJ whole genome shotgun (WGS) entry which is preliminary data.</text>
</comment>
<evidence type="ECO:0000256" key="1">
    <source>
        <dbReference type="ARBA" id="ARBA00008553"/>
    </source>
</evidence>
<sequence>MDSVTLEEKVERRNPMQRPRIEKVVVNCCVGEAGPRLEKAEQILVSLVGQRPEVRKAKKTIKGFGIHRGEPIALRVTLRKQRALDFLLKALKAVNNTLKESSFDNNGNFSFGIREHLDIPGTKYDPNLGIIGMDVCVHLTKPGYRITLRRRRRSKMGKRQRVTKEEAVSFIRELIPEVKIVGEGE</sequence>
<dbReference type="GO" id="GO:0003735">
    <property type="term" value="F:structural constituent of ribosome"/>
    <property type="evidence" value="ECO:0007669"/>
    <property type="project" value="InterPro"/>
</dbReference>
<reference evidence="11" key="1">
    <citation type="journal article" date="2020" name="ISME J.">
        <title>Gammaproteobacteria mediating utilization of methyl-, sulfur- and petroleum organic compounds in deep ocean hydrothermal plumes.</title>
        <authorList>
            <person name="Zhou Z."/>
            <person name="Liu Y."/>
            <person name="Pan J."/>
            <person name="Cron B.R."/>
            <person name="Toner B.M."/>
            <person name="Anantharaman K."/>
            <person name="Breier J.A."/>
            <person name="Dick G.J."/>
            <person name="Li M."/>
        </authorList>
    </citation>
    <scope>NUCLEOTIDE SEQUENCE</scope>
    <source>
        <strain evidence="11">SZUA-1515</strain>
    </source>
</reference>
<dbReference type="GO" id="GO:0000049">
    <property type="term" value="F:tRNA binding"/>
    <property type="evidence" value="ECO:0007669"/>
    <property type="project" value="UniProtKB-UniRule"/>
</dbReference>
<organism evidence="11 12">
    <name type="scientific">Caldiarchaeum subterraneum</name>
    <dbReference type="NCBI Taxonomy" id="311458"/>
    <lineage>
        <taxon>Archaea</taxon>
        <taxon>Nitrososphaerota</taxon>
        <taxon>Candidatus Caldarchaeales</taxon>
        <taxon>Candidatus Caldarchaeaceae</taxon>
        <taxon>Candidatus Caldarchaeum</taxon>
    </lineage>
</organism>
<evidence type="ECO:0000256" key="7">
    <source>
        <dbReference type="HAMAP-Rule" id="MF_01333"/>
    </source>
</evidence>
<evidence type="ECO:0000256" key="5">
    <source>
        <dbReference type="ARBA" id="ARBA00022980"/>
    </source>
</evidence>
<accession>A0A833EA36</accession>
<keyword evidence="2 7" id="KW-0820">tRNA-binding</keyword>
<dbReference type="InterPro" id="IPR031310">
    <property type="entry name" value="Ribosomal_uL5_N"/>
</dbReference>
<keyword evidence="6 7" id="KW-0687">Ribonucleoprotein</keyword>
<evidence type="ECO:0000313" key="11">
    <source>
        <dbReference type="EMBL" id="HIQ30092.1"/>
    </source>
</evidence>
<dbReference type="InterPro" id="IPR022803">
    <property type="entry name" value="Ribosomal_uL5_dom_sf"/>
</dbReference>
<dbReference type="FunFam" id="3.30.1440.10:FF:000002">
    <property type="entry name" value="60S ribosomal protein L11"/>
    <property type="match status" value="1"/>
</dbReference>
<proteinExistence type="inferred from homology"/>
<dbReference type="EMBL" id="DQVM01000113">
    <property type="protein sequence ID" value="HIQ30092.1"/>
    <property type="molecule type" value="Genomic_DNA"/>
</dbReference>
<dbReference type="PIRSF" id="PIRSF002161">
    <property type="entry name" value="Ribosomal_L5"/>
    <property type="match status" value="1"/>
</dbReference>
<dbReference type="Pfam" id="PF00281">
    <property type="entry name" value="Ribosomal_L5"/>
    <property type="match status" value="1"/>
</dbReference>